<organism evidence="1 2">
    <name type="scientific">Araneus ventricosus</name>
    <name type="common">Orbweaver spider</name>
    <name type="synonym">Epeira ventricosa</name>
    <dbReference type="NCBI Taxonomy" id="182803"/>
    <lineage>
        <taxon>Eukaryota</taxon>
        <taxon>Metazoa</taxon>
        <taxon>Ecdysozoa</taxon>
        <taxon>Arthropoda</taxon>
        <taxon>Chelicerata</taxon>
        <taxon>Arachnida</taxon>
        <taxon>Araneae</taxon>
        <taxon>Araneomorphae</taxon>
        <taxon>Entelegynae</taxon>
        <taxon>Araneoidea</taxon>
        <taxon>Araneidae</taxon>
        <taxon>Araneus</taxon>
    </lineage>
</organism>
<name>A0A4Y2PZR3_ARAVE</name>
<dbReference type="AlphaFoldDB" id="A0A4Y2PZR3"/>
<protein>
    <submittedName>
        <fullName evidence="1">Uncharacterized protein</fullName>
    </submittedName>
</protein>
<accession>A0A4Y2PZR3</accession>
<proteinExistence type="predicted"/>
<reference evidence="1 2" key="1">
    <citation type="journal article" date="2019" name="Sci. Rep.">
        <title>Orb-weaving spider Araneus ventricosus genome elucidates the spidroin gene catalogue.</title>
        <authorList>
            <person name="Kono N."/>
            <person name="Nakamura H."/>
            <person name="Ohtoshi R."/>
            <person name="Moran D.A.P."/>
            <person name="Shinohara A."/>
            <person name="Yoshida Y."/>
            <person name="Fujiwara M."/>
            <person name="Mori M."/>
            <person name="Tomita M."/>
            <person name="Arakawa K."/>
        </authorList>
    </citation>
    <scope>NUCLEOTIDE SEQUENCE [LARGE SCALE GENOMIC DNA]</scope>
</reference>
<dbReference type="OrthoDB" id="6466526at2759"/>
<evidence type="ECO:0000313" key="1">
    <source>
        <dbReference type="EMBL" id="GBN56739.1"/>
    </source>
</evidence>
<evidence type="ECO:0000313" key="2">
    <source>
        <dbReference type="Proteomes" id="UP000499080"/>
    </source>
</evidence>
<dbReference type="Proteomes" id="UP000499080">
    <property type="component" value="Unassembled WGS sequence"/>
</dbReference>
<gene>
    <name evidence="1" type="ORF">AVEN_38955_1</name>
</gene>
<comment type="caution">
    <text evidence="1">The sequence shown here is derived from an EMBL/GenBank/DDBJ whole genome shotgun (WGS) entry which is preliminary data.</text>
</comment>
<keyword evidence="2" id="KW-1185">Reference proteome</keyword>
<dbReference type="EMBL" id="BGPR01012581">
    <property type="protein sequence ID" value="GBN56739.1"/>
    <property type="molecule type" value="Genomic_DNA"/>
</dbReference>
<sequence>MLLDVPLCLAVWSNDSSINMNPKILCPEDMFQADHELQHLQKTVFLLFRPEGERHYCAAVRCSNLFVFKISNYALHRSKLLAFLVCLCQLLYQK</sequence>